<accession>A0AC58U6X6</accession>
<sequence length="207" mass="23573">MDVNEKLQLEDGTEKVDGSYFRSLVRGLICLTHSRPDTSFSVGVISRFMHKPSKHHLGAAKRILRYIAGTINFGLWYSRCSSFNLYDFSDSDWAGSLDDRKSVSGNFFTFGSAVITWSSKKQATSALPSSEAEYVTSMSSTCQALWLRKILADLYQEQKEATKIFCDNLSAIVMTKNPIFHRRSKHIDIRHHFIRELVTKGLIELKH</sequence>
<organism evidence="1 2">
    <name type="scientific">Nicotiana tabacum</name>
    <name type="common">Common tobacco</name>
    <dbReference type="NCBI Taxonomy" id="4097"/>
    <lineage>
        <taxon>Eukaryota</taxon>
        <taxon>Viridiplantae</taxon>
        <taxon>Streptophyta</taxon>
        <taxon>Embryophyta</taxon>
        <taxon>Tracheophyta</taxon>
        <taxon>Spermatophyta</taxon>
        <taxon>Magnoliopsida</taxon>
        <taxon>eudicotyledons</taxon>
        <taxon>Gunneridae</taxon>
        <taxon>Pentapetalae</taxon>
        <taxon>asterids</taxon>
        <taxon>lamiids</taxon>
        <taxon>Solanales</taxon>
        <taxon>Solanaceae</taxon>
        <taxon>Nicotianoideae</taxon>
        <taxon>Nicotianeae</taxon>
        <taxon>Nicotiana</taxon>
    </lineage>
</organism>
<reference evidence="1" key="1">
    <citation type="journal article" date="2014" name="Nat. Commun.">
        <title>The tobacco genome sequence and its comparison with those of tomato and potato.</title>
        <authorList>
            <person name="Sierro N."/>
            <person name="Battey J.N."/>
            <person name="Ouadi S."/>
            <person name="Bakaher N."/>
            <person name="Bovet L."/>
            <person name="Willig A."/>
            <person name="Goepfert S."/>
            <person name="Peitsch M.C."/>
            <person name="Ivanov N.V."/>
        </authorList>
    </citation>
    <scope>NUCLEOTIDE SEQUENCE [LARGE SCALE GENOMIC DNA]</scope>
</reference>
<proteinExistence type="predicted"/>
<keyword evidence="1" id="KW-1185">Reference proteome</keyword>
<reference evidence="2" key="2">
    <citation type="submission" date="2025-08" db="UniProtKB">
        <authorList>
            <consortium name="RefSeq"/>
        </authorList>
    </citation>
    <scope>IDENTIFICATION</scope>
    <source>
        <tissue evidence="2">Leaf</tissue>
    </source>
</reference>
<protein>
    <submittedName>
        <fullName evidence="2">Secreted RxLR effector protein 161-like</fullName>
    </submittedName>
</protein>
<dbReference type="RefSeq" id="XP_075105094.1">
    <property type="nucleotide sequence ID" value="XM_075248993.1"/>
</dbReference>
<evidence type="ECO:0000313" key="2">
    <source>
        <dbReference type="RefSeq" id="XP_075105094.1"/>
    </source>
</evidence>
<name>A0AC58U6X6_TOBAC</name>
<gene>
    <name evidence="2" type="primary">LOC142179277</name>
</gene>
<evidence type="ECO:0000313" key="1">
    <source>
        <dbReference type="Proteomes" id="UP000790787"/>
    </source>
</evidence>
<dbReference type="Proteomes" id="UP000790787">
    <property type="component" value="Chromosome 3"/>
</dbReference>